<proteinExistence type="predicted"/>
<dbReference type="EMBL" id="MU277200">
    <property type="protein sequence ID" value="KAI0064128.1"/>
    <property type="molecule type" value="Genomic_DNA"/>
</dbReference>
<sequence length="111" mass="11830">MTLAICLELVVWLVPNLVSGAVSISFVGLVLGPIFPIVMNETSKILPRWMLTGSIGWISAFGVSGSAALPFVAGVLVQEKGIWTLQPLYASALLSVVFAHAAVFFPEGWSR</sequence>
<comment type="caution">
    <text evidence="1">The sequence shown here is derived from an EMBL/GenBank/DDBJ whole genome shotgun (WGS) entry which is preliminary data.</text>
</comment>
<dbReference type="Proteomes" id="UP000814140">
    <property type="component" value="Unassembled WGS sequence"/>
</dbReference>
<accession>A0ACB8T6H3</accession>
<keyword evidence="2" id="KW-1185">Reference proteome</keyword>
<organism evidence="1 2">
    <name type="scientific">Artomyces pyxidatus</name>
    <dbReference type="NCBI Taxonomy" id="48021"/>
    <lineage>
        <taxon>Eukaryota</taxon>
        <taxon>Fungi</taxon>
        <taxon>Dikarya</taxon>
        <taxon>Basidiomycota</taxon>
        <taxon>Agaricomycotina</taxon>
        <taxon>Agaricomycetes</taxon>
        <taxon>Russulales</taxon>
        <taxon>Auriscalpiaceae</taxon>
        <taxon>Artomyces</taxon>
    </lineage>
</organism>
<reference evidence="1" key="1">
    <citation type="submission" date="2021-03" db="EMBL/GenBank/DDBJ databases">
        <authorList>
            <consortium name="DOE Joint Genome Institute"/>
            <person name="Ahrendt S."/>
            <person name="Looney B.P."/>
            <person name="Miyauchi S."/>
            <person name="Morin E."/>
            <person name="Drula E."/>
            <person name="Courty P.E."/>
            <person name="Chicoki N."/>
            <person name="Fauchery L."/>
            <person name="Kohler A."/>
            <person name="Kuo A."/>
            <person name="Labutti K."/>
            <person name="Pangilinan J."/>
            <person name="Lipzen A."/>
            <person name="Riley R."/>
            <person name="Andreopoulos W."/>
            <person name="He G."/>
            <person name="Johnson J."/>
            <person name="Barry K.W."/>
            <person name="Grigoriev I.V."/>
            <person name="Nagy L."/>
            <person name="Hibbett D."/>
            <person name="Henrissat B."/>
            <person name="Matheny P.B."/>
            <person name="Labbe J."/>
            <person name="Martin F."/>
        </authorList>
    </citation>
    <scope>NUCLEOTIDE SEQUENCE</scope>
    <source>
        <strain evidence="1">HHB10654</strain>
    </source>
</reference>
<protein>
    <submittedName>
        <fullName evidence="1">Uncharacterized protein</fullName>
    </submittedName>
</protein>
<evidence type="ECO:0000313" key="2">
    <source>
        <dbReference type="Proteomes" id="UP000814140"/>
    </source>
</evidence>
<reference evidence="1" key="2">
    <citation type="journal article" date="2022" name="New Phytol.">
        <title>Evolutionary transition to the ectomycorrhizal habit in the genomes of a hyperdiverse lineage of mushroom-forming fungi.</title>
        <authorList>
            <person name="Looney B."/>
            <person name="Miyauchi S."/>
            <person name="Morin E."/>
            <person name="Drula E."/>
            <person name="Courty P.E."/>
            <person name="Kohler A."/>
            <person name="Kuo A."/>
            <person name="LaButti K."/>
            <person name="Pangilinan J."/>
            <person name="Lipzen A."/>
            <person name="Riley R."/>
            <person name="Andreopoulos W."/>
            <person name="He G."/>
            <person name="Johnson J."/>
            <person name="Nolan M."/>
            <person name="Tritt A."/>
            <person name="Barry K.W."/>
            <person name="Grigoriev I.V."/>
            <person name="Nagy L.G."/>
            <person name="Hibbett D."/>
            <person name="Henrissat B."/>
            <person name="Matheny P.B."/>
            <person name="Labbe J."/>
            <person name="Martin F.M."/>
        </authorList>
    </citation>
    <scope>NUCLEOTIDE SEQUENCE</scope>
    <source>
        <strain evidence="1">HHB10654</strain>
    </source>
</reference>
<gene>
    <name evidence="1" type="ORF">BV25DRAFT_1823672</name>
</gene>
<name>A0ACB8T6H3_9AGAM</name>
<evidence type="ECO:0000313" key="1">
    <source>
        <dbReference type="EMBL" id="KAI0064128.1"/>
    </source>
</evidence>